<feature type="transmembrane region" description="Helical" evidence="1">
    <location>
        <begin position="308"/>
        <end position="327"/>
    </location>
</feature>
<dbReference type="AlphaFoldDB" id="A0A6U3QV21"/>
<feature type="transmembrane region" description="Helical" evidence="1">
    <location>
        <begin position="126"/>
        <end position="151"/>
    </location>
</feature>
<keyword evidence="1" id="KW-1133">Transmembrane helix</keyword>
<dbReference type="InterPro" id="IPR002656">
    <property type="entry name" value="Acyl_transf_3_dom"/>
</dbReference>
<evidence type="ECO:0000256" key="1">
    <source>
        <dbReference type="SAM" id="Phobius"/>
    </source>
</evidence>
<dbReference type="InterPro" id="IPR050623">
    <property type="entry name" value="Glucan_succinyl_AcylTrfase"/>
</dbReference>
<feature type="transmembrane region" description="Helical" evidence="1">
    <location>
        <begin position="418"/>
        <end position="440"/>
    </location>
</feature>
<feature type="transmembrane region" description="Helical" evidence="1">
    <location>
        <begin position="348"/>
        <end position="368"/>
    </location>
</feature>
<feature type="transmembrane region" description="Helical" evidence="1">
    <location>
        <begin position="163"/>
        <end position="187"/>
    </location>
</feature>
<keyword evidence="1" id="KW-0812">Transmembrane</keyword>
<sequence length="500" mass="55560">MSLETRAAVLAIWTVVLVVILAIRISLGPTFDPLCTAILVLATSIRFACPCCCSAKSSPPLSVRDDYSHVPDVEPFEIEAPQEQKETSADTCLRNEPEELNEQLITSASVTSSNNRLLFLDNVKTFLTALVVIHHVTCAFGACGEGSWFLIIGQDGPVAFHRFGAILTTLNQSFFMPLFFFISAYFVPSSYAKKGGEGFRKSKKQRLWIPAMGESFLIVPACTAIANLVARGELPFYGPYPGVAWFIFWLLIFNWVYSTLVEAGNNNDKEQQPRREFPSTIQRLLWGIGVCGVLLLPFLVMLKGDFASMPISVGSFTCDFLMFYLGIQAKTHGWLETSLSSQLDIRPLSFACMVFAEALGIAVTTFFIDQHSWVGLMCVLLAGVFCLDMGLLVLLIFQQYMNFENRVTKFLARSAYGVYLLHPLVIVGVTALYAVIYNMISNDDPIIFRDKAGHDDLLVVGTGGEKYIPLGWTLVTIMSNLIVWPLAYGFTRLPYLKNIL</sequence>
<dbReference type="Pfam" id="PF01757">
    <property type="entry name" value="Acyl_transf_3"/>
    <property type="match status" value="1"/>
</dbReference>
<feature type="transmembrane region" description="Helical" evidence="1">
    <location>
        <begin position="242"/>
        <end position="263"/>
    </location>
</feature>
<evidence type="ECO:0000313" key="3">
    <source>
        <dbReference type="EMBL" id="CAD9323940.1"/>
    </source>
</evidence>
<accession>A0A6U3QV21</accession>
<keyword evidence="1" id="KW-0472">Membrane</keyword>
<gene>
    <name evidence="3" type="ORF">DBRI1063_LOCUS7805</name>
</gene>
<reference evidence="3" key="1">
    <citation type="submission" date="2021-01" db="EMBL/GenBank/DDBJ databases">
        <authorList>
            <person name="Corre E."/>
            <person name="Pelletier E."/>
            <person name="Niang G."/>
            <person name="Scheremetjew M."/>
            <person name="Finn R."/>
            <person name="Kale V."/>
            <person name="Holt S."/>
            <person name="Cochrane G."/>
            <person name="Meng A."/>
            <person name="Brown T."/>
            <person name="Cohen L."/>
        </authorList>
    </citation>
    <scope>NUCLEOTIDE SEQUENCE</scope>
    <source>
        <strain evidence="3">Pop2</strain>
    </source>
</reference>
<proteinExistence type="predicted"/>
<dbReference type="EMBL" id="HBGN01012255">
    <property type="protein sequence ID" value="CAD9323940.1"/>
    <property type="molecule type" value="Transcribed_RNA"/>
</dbReference>
<feature type="transmembrane region" description="Helical" evidence="1">
    <location>
        <begin position="207"/>
        <end position="230"/>
    </location>
</feature>
<feature type="transmembrane region" description="Helical" evidence="1">
    <location>
        <begin position="374"/>
        <end position="397"/>
    </location>
</feature>
<feature type="transmembrane region" description="Helical" evidence="1">
    <location>
        <begin position="467"/>
        <end position="490"/>
    </location>
</feature>
<evidence type="ECO:0000259" key="2">
    <source>
        <dbReference type="Pfam" id="PF01757"/>
    </source>
</evidence>
<feature type="transmembrane region" description="Helical" evidence="1">
    <location>
        <begin position="7"/>
        <end position="25"/>
    </location>
</feature>
<feature type="domain" description="Acyltransferase 3" evidence="2">
    <location>
        <begin position="118"/>
        <end position="436"/>
    </location>
</feature>
<dbReference type="PANTHER" id="PTHR36927:SF4">
    <property type="entry name" value="BLR5718 PROTEIN"/>
    <property type="match status" value="1"/>
</dbReference>
<name>A0A6U3QV21_9STRA</name>
<dbReference type="PANTHER" id="PTHR36927">
    <property type="entry name" value="BLR4337 PROTEIN"/>
    <property type="match status" value="1"/>
</dbReference>
<dbReference type="GO" id="GO:0016747">
    <property type="term" value="F:acyltransferase activity, transferring groups other than amino-acyl groups"/>
    <property type="evidence" value="ECO:0007669"/>
    <property type="project" value="InterPro"/>
</dbReference>
<protein>
    <recommendedName>
        <fullName evidence="2">Acyltransferase 3 domain-containing protein</fullName>
    </recommendedName>
</protein>
<organism evidence="3">
    <name type="scientific">Ditylum brightwellii</name>
    <dbReference type="NCBI Taxonomy" id="49249"/>
    <lineage>
        <taxon>Eukaryota</taxon>
        <taxon>Sar</taxon>
        <taxon>Stramenopiles</taxon>
        <taxon>Ochrophyta</taxon>
        <taxon>Bacillariophyta</taxon>
        <taxon>Mediophyceae</taxon>
        <taxon>Lithodesmiophycidae</taxon>
        <taxon>Lithodesmiales</taxon>
        <taxon>Lithodesmiaceae</taxon>
        <taxon>Ditylum</taxon>
    </lineage>
</organism>
<feature type="transmembrane region" description="Helical" evidence="1">
    <location>
        <begin position="284"/>
        <end position="302"/>
    </location>
</feature>